<name>A0A498DB27_9BACI</name>
<dbReference type="SUPFAM" id="SSF46785">
    <property type="entry name" value="Winged helix' DNA-binding domain"/>
    <property type="match status" value="1"/>
</dbReference>
<dbReference type="InterPro" id="IPR029016">
    <property type="entry name" value="GAF-like_dom_sf"/>
</dbReference>
<sequence>METKRKNDTIQSLRIGLSIIEVIAKEGRPLKVIEIQEKTQITKSNLYKYLNTLIQENFLFRDSETSMYHLGSKLIQYGFAAMGNQDILPIITPYLQSISVRTRSSVIFAVPTYNGPVIAKIWRSSQILNIGAELGTLLPPRSSSGKIFHAFSSKLMIDSWNKEKDLSLPENELEKIKKDKIAFANEPLISQISSVSIPILSFDKELIGIVTVVGFSTDIPSTPDSEFSQYLQEVQLEISGKF</sequence>
<dbReference type="InterPro" id="IPR005471">
    <property type="entry name" value="Tscrpt_reg_IclR_N"/>
</dbReference>
<dbReference type="InterPro" id="IPR014757">
    <property type="entry name" value="Tscrpt_reg_IclR_C"/>
</dbReference>
<accession>A0A498DB27</accession>
<keyword evidence="2" id="KW-0238">DNA-binding</keyword>
<evidence type="ECO:0000256" key="2">
    <source>
        <dbReference type="ARBA" id="ARBA00023125"/>
    </source>
</evidence>
<dbReference type="Pfam" id="PF09339">
    <property type="entry name" value="HTH_IclR"/>
    <property type="match status" value="1"/>
</dbReference>
<evidence type="ECO:0000259" key="5">
    <source>
        <dbReference type="PROSITE" id="PS51078"/>
    </source>
</evidence>
<dbReference type="PANTHER" id="PTHR30136">
    <property type="entry name" value="HELIX-TURN-HELIX TRANSCRIPTIONAL REGULATOR, ICLR FAMILY"/>
    <property type="match status" value="1"/>
</dbReference>
<dbReference type="InterPro" id="IPR036390">
    <property type="entry name" value="WH_DNA-bd_sf"/>
</dbReference>
<dbReference type="RefSeq" id="WP_121522145.1">
    <property type="nucleotide sequence ID" value="NZ_RCHR01000002.1"/>
</dbReference>
<keyword evidence="3" id="KW-0804">Transcription</keyword>
<feature type="domain" description="IclR-ED" evidence="5">
    <location>
        <begin position="73"/>
        <end position="242"/>
    </location>
</feature>
<dbReference type="Proteomes" id="UP000270219">
    <property type="component" value="Unassembled WGS sequence"/>
</dbReference>
<dbReference type="EMBL" id="RCHR01000002">
    <property type="protein sequence ID" value="RLL46894.1"/>
    <property type="molecule type" value="Genomic_DNA"/>
</dbReference>
<evidence type="ECO:0000256" key="3">
    <source>
        <dbReference type="ARBA" id="ARBA00023163"/>
    </source>
</evidence>
<dbReference type="GO" id="GO:0003677">
    <property type="term" value="F:DNA binding"/>
    <property type="evidence" value="ECO:0007669"/>
    <property type="project" value="UniProtKB-KW"/>
</dbReference>
<gene>
    <name evidence="6" type="ORF">D8M04_06775</name>
</gene>
<dbReference type="GO" id="GO:0045892">
    <property type="term" value="P:negative regulation of DNA-templated transcription"/>
    <property type="evidence" value="ECO:0007669"/>
    <property type="project" value="TreeGrafter"/>
</dbReference>
<comment type="caution">
    <text evidence="6">The sequence shown here is derived from an EMBL/GenBank/DDBJ whole genome shotgun (WGS) entry which is preliminary data.</text>
</comment>
<evidence type="ECO:0000313" key="6">
    <source>
        <dbReference type="EMBL" id="RLL46894.1"/>
    </source>
</evidence>
<dbReference type="Gene3D" id="3.30.450.40">
    <property type="match status" value="1"/>
</dbReference>
<dbReference type="AlphaFoldDB" id="A0A498DB27"/>
<feature type="domain" description="HTH iclR-type" evidence="4">
    <location>
        <begin position="10"/>
        <end position="72"/>
    </location>
</feature>
<reference evidence="6 7" key="1">
    <citation type="submission" date="2018-10" db="EMBL/GenBank/DDBJ databases">
        <title>Oceanobacillus sp. YLB-02 draft genome.</title>
        <authorList>
            <person name="Yu L."/>
        </authorList>
    </citation>
    <scope>NUCLEOTIDE SEQUENCE [LARGE SCALE GENOMIC DNA]</scope>
    <source>
        <strain evidence="6 7">YLB-02</strain>
    </source>
</reference>
<dbReference type="Gene3D" id="1.10.10.10">
    <property type="entry name" value="Winged helix-like DNA-binding domain superfamily/Winged helix DNA-binding domain"/>
    <property type="match status" value="1"/>
</dbReference>
<dbReference type="OrthoDB" id="2288166at2"/>
<organism evidence="6 7">
    <name type="scientific">Oceanobacillus piezotolerans</name>
    <dbReference type="NCBI Taxonomy" id="2448030"/>
    <lineage>
        <taxon>Bacteria</taxon>
        <taxon>Bacillati</taxon>
        <taxon>Bacillota</taxon>
        <taxon>Bacilli</taxon>
        <taxon>Bacillales</taxon>
        <taxon>Bacillaceae</taxon>
        <taxon>Oceanobacillus</taxon>
    </lineage>
</organism>
<dbReference type="PROSITE" id="PS51078">
    <property type="entry name" value="ICLR_ED"/>
    <property type="match status" value="1"/>
</dbReference>
<dbReference type="InterPro" id="IPR036388">
    <property type="entry name" value="WH-like_DNA-bd_sf"/>
</dbReference>
<dbReference type="SMART" id="SM00346">
    <property type="entry name" value="HTH_ICLR"/>
    <property type="match status" value="1"/>
</dbReference>
<dbReference type="GO" id="GO:0003700">
    <property type="term" value="F:DNA-binding transcription factor activity"/>
    <property type="evidence" value="ECO:0007669"/>
    <property type="project" value="TreeGrafter"/>
</dbReference>
<evidence type="ECO:0000256" key="1">
    <source>
        <dbReference type="ARBA" id="ARBA00023015"/>
    </source>
</evidence>
<proteinExistence type="predicted"/>
<dbReference type="SUPFAM" id="SSF55781">
    <property type="entry name" value="GAF domain-like"/>
    <property type="match status" value="1"/>
</dbReference>
<dbReference type="PROSITE" id="PS51077">
    <property type="entry name" value="HTH_ICLR"/>
    <property type="match status" value="1"/>
</dbReference>
<keyword evidence="7" id="KW-1185">Reference proteome</keyword>
<keyword evidence="1" id="KW-0805">Transcription regulation</keyword>
<evidence type="ECO:0000259" key="4">
    <source>
        <dbReference type="PROSITE" id="PS51077"/>
    </source>
</evidence>
<protein>
    <submittedName>
        <fullName evidence="6">IclR family transcriptional regulator</fullName>
    </submittedName>
</protein>
<dbReference type="PANTHER" id="PTHR30136:SF8">
    <property type="entry name" value="TRANSCRIPTIONAL REGULATORY PROTEIN"/>
    <property type="match status" value="1"/>
</dbReference>
<dbReference type="InterPro" id="IPR050707">
    <property type="entry name" value="HTH_MetabolicPath_Reg"/>
</dbReference>
<evidence type="ECO:0000313" key="7">
    <source>
        <dbReference type="Proteomes" id="UP000270219"/>
    </source>
</evidence>